<evidence type="ECO:0000256" key="1">
    <source>
        <dbReference type="SAM" id="MobiDB-lite"/>
    </source>
</evidence>
<dbReference type="EMBL" id="PP882867">
    <property type="protein sequence ID" value="XBW75420.1"/>
    <property type="molecule type" value="Genomic_DNA"/>
</dbReference>
<dbReference type="InterPro" id="IPR025129">
    <property type="entry name" value="DUF4055"/>
</dbReference>
<sequence length="510" mass="56167">MPRTVATVHSDYTRRTIQWARIRDALEGQDEIKENGEAYLRRPEGMTNQAYDAYKDRAQFFPVVERTLRGMSGMVFRHPIKAELPPRLEPLKEAATTSGHSIEVMAENVVNELLSIGRYGLLVDYPSENTTATSIPYLATYTAENITDWKVQFIDGMRTLTRVVLKDDFDADDEDVNDAAEMRLELLLNADGNYEVRRWVARGADKTATDAKTDAFVLFGEPKVPLVNGKPLKRIPFVFINAYDLRPEVEKPPMLDLVDVNIGHYRNSADYEHALYLTAQPTPYVAGDLNEKNKPTAIGSGAFWVLPQGSTAGFVEFTGSGIEATRQAMLDKEDRMAALGARMIHEGKNRNEASDTARMRGRGEMSLLTNVVNMAEAGIERALRIAAEWVTGRPDDVEVKLNRDWIETKMDAGTLTALVKAWQSGAMSHQTLYENLQTGEIAPVDRPFEEEKDLIEEEGGDLTLGVNQLLANAAQQPPGASANPASQGGQGTGGGDSGEEEAAGTDEGAR</sequence>
<reference evidence="3" key="1">
    <citation type="submission" date="2024-06" db="EMBL/GenBank/DDBJ databases">
        <authorList>
            <person name="Lu L."/>
            <person name="Wei N."/>
            <person name="Zhang R."/>
        </authorList>
    </citation>
    <scope>NUCLEOTIDE SEQUENCE</scope>
</reference>
<name>A0AAU7VHZ1_9CAUD</name>
<evidence type="ECO:0000313" key="3">
    <source>
        <dbReference type="EMBL" id="XBW75420.1"/>
    </source>
</evidence>
<accession>A0AAU7VHZ1</accession>
<protein>
    <recommendedName>
        <fullName evidence="2">DUF4055 domain-containing protein</fullName>
    </recommendedName>
</protein>
<dbReference type="Pfam" id="PF13264">
    <property type="entry name" value="DUF4055"/>
    <property type="match status" value="1"/>
</dbReference>
<feature type="domain" description="DUF4055" evidence="2">
    <location>
        <begin position="253"/>
        <end position="389"/>
    </location>
</feature>
<gene>
    <name evidence="3" type="ORF">vBDshSR26L_105</name>
</gene>
<feature type="region of interest" description="Disordered" evidence="1">
    <location>
        <begin position="470"/>
        <end position="510"/>
    </location>
</feature>
<organism evidence="3">
    <name type="scientific">Dinoroseobacter phage vB_DshS_R26L</name>
    <dbReference type="NCBI Taxonomy" id="3161158"/>
    <lineage>
        <taxon>Viruses</taxon>
        <taxon>Duplodnaviria</taxon>
        <taxon>Heunggongvirae</taxon>
        <taxon>Uroviricota</taxon>
        <taxon>Caudoviricetes</taxon>
        <taxon>Nanhaivirus</taxon>
    </lineage>
</organism>
<evidence type="ECO:0000259" key="2">
    <source>
        <dbReference type="Pfam" id="PF13264"/>
    </source>
</evidence>
<proteinExistence type="predicted"/>